<gene>
    <name evidence="1" type="ORF">GCM10023331_11880</name>
</gene>
<name>A0ABP9DB86_9BACT</name>
<dbReference type="Proteomes" id="UP001500298">
    <property type="component" value="Unassembled WGS sequence"/>
</dbReference>
<protein>
    <submittedName>
        <fullName evidence="1">DUF1684 domain-containing protein</fullName>
    </submittedName>
</protein>
<dbReference type="PANTHER" id="PTHR41913:SF1">
    <property type="entry name" value="DUF1684 DOMAIN-CONTAINING PROTEIN"/>
    <property type="match status" value="1"/>
</dbReference>
<accession>A0ABP9DB86</accession>
<reference evidence="2" key="1">
    <citation type="journal article" date="2019" name="Int. J. Syst. Evol. Microbiol.">
        <title>The Global Catalogue of Microorganisms (GCM) 10K type strain sequencing project: providing services to taxonomists for standard genome sequencing and annotation.</title>
        <authorList>
            <consortium name="The Broad Institute Genomics Platform"/>
            <consortium name="The Broad Institute Genome Sequencing Center for Infectious Disease"/>
            <person name="Wu L."/>
            <person name="Ma J."/>
        </authorList>
    </citation>
    <scope>NUCLEOTIDE SEQUENCE [LARGE SCALE GENOMIC DNA]</scope>
    <source>
        <strain evidence="2">JCM 18326</strain>
    </source>
</reference>
<comment type="caution">
    <text evidence="1">The sequence shown here is derived from an EMBL/GenBank/DDBJ whole genome shotgun (WGS) entry which is preliminary data.</text>
</comment>
<dbReference type="EMBL" id="BAABJX010000020">
    <property type="protein sequence ID" value="GAA4828459.1"/>
    <property type="molecule type" value="Genomic_DNA"/>
</dbReference>
<dbReference type="PANTHER" id="PTHR41913">
    <property type="entry name" value="DUF1684 DOMAIN-CONTAINING PROTEIN"/>
    <property type="match status" value="1"/>
</dbReference>
<organism evidence="1 2">
    <name type="scientific">Algivirga pacifica</name>
    <dbReference type="NCBI Taxonomy" id="1162670"/>
    <lineage>
        <taxon>Bacteria</taxon>
        <taxon>Pseudomonadati</taxon>
        <taxon>Bacteroidota</taxon>
        <taxon>Cytophagia</taxon>
        <taxon>Cytophagales</taxon>
        <taxon>Flammeovirgaceae</taxon>
        <taxon>Algivirga</taxon>
    </lineage>
</organism>
<proteinExistence type="predicted"/>
<dbReference type="RefSeq" id="WP_345370035.1">
    <property type="nucleotide sequence ID" value="NZ_BAABJX010000020.1"/>
</dbReference>
<evidence type="ECO:0000313" key="2">
    <source>
        <dbReference type="Proteomes" id="UP001500298"/>
    </source>
</evidence>
<sequence length="210" mass="23854">MKKIILGLIAVIGVAIAIYTATERTDIPVNENYEKEIQAHRKDLDEDFRGEGSPLREEERNTFEGLSYFPINPDFKVKAELEWVPYQQRLDIPTTQGKMRTYLKRAIAHIELMGGHYHLSLLQDEFPPKGMENTYTLAFTDKTSGHTTYGGGRYLNVEVSGGQREVVIDFNKAYNPYCAYNPDYDCVIPLKDNHIGVAVKAGEKAYEGKK</sequence>
<dbReference type="Pfam" id="PF07920">
    <property type="entry name" value="DUF1684"/>
    <property type="match status" value="1"/>
</dbReference>
<keyword evidence="2" id="KW-1185">Reference proteome</keyword>
<evidence type="ECO:0000313" key="1">
    <source>
        <dbReference type="EMBL" id="GAA4828459.1"/>
    </source>
</evidence>
<dbReference type="InterPro" id="IPR012467">
    <property type="entry name" value="DUF1684"/>
</dbReference>